<gene>
    <name evidence="4" type="ORF">GPM918_LOCUS26062</name>
    <name evidence="5" type="ORF">SRO942_LOCUS26149</name>
</gene>
<dbReference type="GO" id="GO:0016616">
    <property type="term" value="F:oxidoreductase activity, acting on the CH-OH group of donors, NAD or NADP as acceptor"/>
    <property type="evidence" value="ECO:0007669"/>
    <property type="project" value="UniProtKB-ARBA"/>
</dbReference>
<evidence type="ECO:0000313" key="6">
    <source>
        <dbReference type="Proteomes" id="UP000663829"/>
    </source>
</evidence>
<dbReference type="Pfam" id="PF13561">
    <property type="entry name" value="adh_short_C2"/>
    <property type="match status" value="1"/>
</dbReference>
<dbReference type="SUPFAM" id="SSF52540">
    <property type="entry name" value="P-loop containing nucleoside triphosphate hydrolases"/>
    <property type="match status" value="1"/>
</dbReference>
<evidence type="ECO:0000256" key="2">
    <source>
        <dbReference type="ARBA" id="ARBA00023002"/>
    </source>
</evidence>
<evidence type="ECO:0000256" key="1">
    <source>
        <dbReference type="ARBA" id="ARBA00006484"/>
    </source>
</evidence>
<dbReference type="GO" id="GO:0050664">
    <property type="term" value="F:oxidoreductase activity, acting on NAD(P)H, oxygen as acceptor"/>
    <property type="evidence" value="ECO:0007669"/>
    <property type="project" value="TreeGrafter"/>
</dbReference>
<protein>
    <submittedName>
        <fullName evidence="4">Uncharacterized protein</fullName>
    </submittedName>
</protein>
<dbReference type="Gene3D" id="3.40.50.300">
    <property type="entry name" value="P-loop containing nucleotide triphosphate hydrolases"/>
    <property type="match status" value="1"/>
</dbReference>
<feature type="region of interest" description="Disordered" evidence="3">
    <location>
        <begin position="429"/>
        <end position="450"/>
    </location>
</feature>
<accession>A0A815A3C7</accession>
<comment type="caution">
    <text evidence="4">The sequence shown here is derived from an EMBL/GenBank/DDBJ whole genome shotgun (WGS) entry which is preliminary data.</text>
</comment>
<dbReference type="EMBL" id="CAJOBC010013949">
    <property type="protein sequence ID" value="CAF4017973.1"/>
    <property type="molecule type" value="Genomic_DNA"/>
</dbReference>
<dbReference type="AlphaFoldDB" id="A0A815A3C7"/>
<proteinExistence type="inferred from homology"/>
<evidence type="ECO:0000313" key="4">
    <source>
        <dbReference type="EMBL" id="CAF1249502.1"/>
    </source>
</evidence>
<feature type="compositionally biased region" description="Basic and acidic residues" evidence="3">
    <location>
        <begin position="434"/>
        <end position="450"/>
    </location>
</feature>
<dbReference type="OrthoDB" id="47007at2759"/>
<dbReference type="Gene3D" id="3.40.50.720">
    <property type="entry name" value="NAD(P)-binding Rossmann-like Domain"/>
    <property type="match status" value="1"/>
</dbReference>
<keyword evidence="2" id="KW-0560">Oxidoreductase</keyword>
<dbReference type="InterPro" id="IPR036291">
    <property type="entry name" value="NAD(P)-bd_dom_sf"/>
</dbReference>
<dbReference type="PANTHER" id="PTHR43008:SF4">
    <property type="entry name" value="CHAIN DEHYDROGENASE, PUTATIVE (AFU_ORTHOLOGUE AFUA_4G08710)-RELATED"/>
    <property type="match status" value="1"/>
</dbReference>
<organism evidence="4 6">
    <name type="scientific">Didymodactylos carnosus</name>
    <dbReference type="NCBI Taxonomy" id="1234261"/>
    <lineage>
        <taxon>Eukaryota</taxon>
        <taxon>Metazoa</taxon>
        <taxon>Spiralia</taxon>
        <taxon>Gnathifera</taxon>
        <taxon>Rotifera</taxon>
        <taxon>Eurotatoria</taxon>
        <taxon>Bdelloidea</taxon>
        <taxon>Philodinida</taxon>
        <taxon>Philodinidae</taxon>
        <taxon>Didymodactylos</taxon>
    </lineage>
</organism>
<dbReference type="EMBL" id="CAJNOQ010010354">
    <property type="protein sequence ID" value="CAF1249502.1"/>
    <property type="molecule type" value="Genomic_DNA"/>
</dbReference>
<dbReference type="InterPro" id="IPR002347">
    <property type="entry name" value="SDR_fam"/>
</dbReference>
<name>A0A815A3C7_9BILA</name>
<dbReference type="Proteomes" id="UP000663829">
    <property type="component" value="Unassembled WGS sequence"/>
</dbReference>
<reference evidence="4" key="1">
    <citation type="submission" date="2021-02" db="EMBL/GenBank/DDBJ databases">
        <authorList>
            <person name="Nowell W R."/>
        </authorList>
    </citation>
    <scope>NUCLEOTIDE SEQUENCE</scope>
</reference>
<evidence type="ECO:0000256" key="3">
    <source>
        <dbReference type="SAM" id="MobiDB-lite"/>
    </source>
</evidence>
<dbReference type="PANTHER" id="PTHR43008">
    <property type="entry name" value="BENZIL REDUCTASE"/>
    <property type="match status" value="1"/>
</dbReference>
<dbReference type="PRINTS" id="PR00081">
    <property type="entry name" value="GDHRDH"/>
</dbReference>
<dbReference type="Proteomes" id="UP000681722">
    <property type="component" value="Unassembled WGS sequence"/>
</dbReference>
<evidence type="ECO:0000313" key="5">
    <source>
        <dbReference type="EMBL" id="CAF4017973.1"/>
    </source>
</evidence>
<comment type="similarity">
    <text evidence="1">Belongs to the short-chain dehydrogenases/reductases (SDR) family.</text>
</comment>
<dbReference type="InterPro" id="IPR027417">
    <property type="entry name" value="P-loop_NTPase"/>
</dbReference>
<dbReference type="SUPFAM" id="SSF51735">
    <property type="entry name" value="NAD(P)-binding Rossmann-fold domains"/>
    <property type="match status" value="1"/>
</dbReference>
<sequence length="488" mass="55816">MARDGYNLILGYHIDHVAAGRAQETLQKEYGIKVVCCSGDIALPSTMDQLFAAVRTHFNNELTAFIHNAGLHVNVTTESTNLQPKPDDDFEATWDYYQKVYPQAFKRGLVLAQECIGLRHVVAISSPGCNCNQPPQIVYEMPGQAKASMEFLVRLHASILAKSGINVNCVIPGFVKTEAWDRLIDKTGPPRNAIEALVKNSPAQRWAEPSEIGDVVAFLCSSHGRFITGVALPVDGGKRIQLVLRKQSYDEFDNLILDSDEHLQYVHDFDVKISDPNANFNRKEDLENLFDKEFIKKCDLQFDRIFDRWWEMCKEKNAIENEIKLRYQEQPILIFADSYETNNGGKPDYDCIRKRLLAVKTSLNREIIEIKTKNDIAENIYKFGKLGLITLATRIIERGADIKVDKSIEKGLHLILTYYPKRENIYTQMPGRTARQDEKGPYSEISREKPSFSAVSEKKLIQKRKKFMESQNFFIVNIVQIQREQMLN</sequence>
<keyword evidence="6" id="KW-1185">Reference proteome</keyword>